<name>A0A8T1VCC6_9STRA</name>
<accession>A0A8T1VCC6</accession>
<dbReference type="PANTHER" id="PTHR11247">
    <property type="entry name" value="PALMITOYL-PROTEIN THIOESTERASE/DOLICHYLDIPHOSPHATASE 1"/>
    <property type="match status" value="1"/>
</dbReference>
<dbReference type="GO" id="GO:0016790">
    <property type="term" value="F:thiolester hydrolase activity"/>
    <property type="evidence" value="ECO:0007669"/>
    <property type="project" value="TreeGrafter"/>
</dbReference>
<dbReference type="Pfam" id="PF02089">
    <property type="entry name" value="Palm_thioest"/>
    <property type="match status" value="1"/>
</dbReference>
<gene>
    <name evidence="2" type="ORF">PHYPSEUDO_012052</name>
</gene>
<sequence>MSTTSEHHHLPVFYFHGLTANGASGDNFKAKFAAEGRPFIALTFSEGMHSLRAIKQQISKAIAQVRSVVANDSRFGDGYIFMGHSMGGFIARAVVEEMDDHNVHTLVTLASPFYGLFYGPQEADRVPAQQLPAGLGQLMLLPSVFDFSAYSAQDYRGKMQREFARLSLDPEVQASTAFMNLAWVPFRDAWLRSNPVQPTYLNVNVCASDDAHRNEEKQRRRGNFLKLKALHAFASPNDGVAAPWQTGVFGHYTQVNSLDEIESRFESLTMLDMNETVEYKHDSYGLRTLDERGAVFRHVVPDVPHTGWLVDSTLMDKDGKCKFDAVFDNHVHPVLP</sequence>
<organism evidence="2 3">
    <name type="scientific">Phytophthora pseudosyringae</name>
    <dbReference type="NCBI Taxonomy" id="221518"/>
    <lineage>
        <taxon>Eukaryota</taxon>
        <taxon>Sar</taxon>
        <taxon>Stramenopiles</taxon>
        <taxon>Oomycota</taxon>
        <taxon>Peronosporomycetes</taxon>
        <taxon>Peronosporales</taxon>
        <taxon>Peronosporaceae</taxon>
        <taxon>Phytophthora</taxon>
    </lineage>
</organism>
<proteinExistence type="predicted"/>
<keyword evidence="1" id="KW-0378">Hydrolase</keyword>
<keyword evidence="3" id="KW-1185">Reference proteome</keyword>
<dbReference type="OrthoDB" id="155976at2759"/>
<dbReference type="Proteomes" id="UP000694044">
    <property type="component" value="Unassembled WGS sequence"/>
</dbReference>
<dbReference type="AlphaFoldDB" id="A0A8T1VCC6"/>
<dbReference type="PANTHER" id="PTHR11247:SF8">
    <property type="entry name" value="PALMITOYL-PROTEIN THIOESTERASE 1"/>
    <property type="match status" value="1"/>
</dbReference>
<comment type="caution">
    <text evidence="2">The sequence shown here is derived from an EMBL/GenBank/DDBJ whole genome shotgun (WGS) entry which is preliminary data.</text>
</comment>
<evidence type="ECO:0000256" key="1">
    <source>
        <dbReference type="ARBA" id="ARBA00022801"/>
    </source>
</evidence>
<dbReference type="GO" id="GO:0005764">
    <property type="term" value="C:lysosome"/>
    <property type="evidence" value="ECO:0007669"/>
    <property type="project" value="TreeGrafter"/>
</dbReference>
<reference evidence="2" key="1">
    <citation type="submission" date="2021-02" db="EMBL/GenBank/DDBJ databases">
        <authorList>
            <person name="Palmer J.M."/>
        </authorList>
    </citation>
    <scope>NUCLEOTIDE SEQUENCE</scope>
    <source>
        <strain evidence="2">SCRP734</strain>
    </source>
</reference>
<protein>
    <submittedName>
        <fullName evidence="2">Uncharacterized protein</fullName>
    </submittedName>
</protein>
<dbReference type="EMBL" id="JAGDFM010000565">
    <property type="protein sequence ID" value="KAG7377184.1"/>
    <property type="molecule type" value="Genomic_DNA"/>
</dbReference>
<evidence type="ECO:0000313" key="2">
    <source>
        <dbReference type="EMBL" id="KAG7377184.1"/>
    </source>
</evidence>
<evidence type="ECO:0000313" key="3">
    <source>
        <dbReference type="Proteomes" id="UP000694044"/>
    </source>
</evidence>